<feature type="repeat" description="TPR" evidence="1">
    <location>
        <begin position="257"/>
        <end position="290"/>
    </location>
</feature>
<dbReference type="SMART" id="SM00028">
    <property type="entry name" value="TPR"/>
    <property type="match status" value="7"/>
</dbReference>
<dbReference type="OrthoDB" id="9814129at2"/>
<keyword evidence="3" id="KW-1185">Reference proteome</keyword>
<dbReference type="SUPFAM" id="SSF53756">
    <property type="entry name" value="UDP-Glycosyltransferase/glycogen phosphorylase"/>
    <property type="match status" value="1"/>
</dbReference>
<reference evidence="2" key="1">
    <citation type="submission" date="2016-01" db="EMBL/GenBank/DDBJ databases">
        <authorList>
            <person name="Peeters C."/>
        </authorList>
    </citation>
    <scope>NUCLEOTIDE SEQUENCE [LARGE SCALE GENOMIC DNA]</scope>
    <source>
        <strain evidence="2">LMG 29326</strain>
    </source>
</reference>
<dbReference type="PANTHER" id="PTHR44809">
    <property type="match status" value="1"/>
</dbReference>
<feature type="repeat" description="TPR" evidence="1">
    <location>
        <begin position="223"/>
        <end position="256"/>
    </location>
</feature>
<dbReference type="Pfam" id="PF14559">
    <property type="entry name" value="TPR_19"/>
    <property type="match status" value="1"/>
</dbReference>
<protein>
    <submittedName>
        <fullName evidence="2">TPR domain-containing protein</fullName>
    </submittedName>
</protein>
<feature type="repeat" description="TPR" evidence="1">
    <location>
        <begin position="155"/>
        <end position="188"/>
    </location>
</feature>
<comment type="caution">
    <text evidence="2">The sequence shown here is derived from an EMBL/GenBank/DDBJ whole genome shotgun (WGS) entry which is preliminary data.</text>
</comment>
<dbReference type="Pfam" id="PF13432">
    <property type="entry name" value="TPR_16"/>
    <property type="match status" value="2"/>
</dbReference>
<dbReference type="PANTHER" id="PTHR44809:SF1">
    <property type="entry name" value="PROTEIN O-MANNOSYL-TRANSFERASE TMTC1"/>
    <property type="match status" value="1"/>
</dbReference>
<proteinExistence type="predicted"/>
<dbReference type="PROSITE" id="PS50005">
    <property type="entry name" value="TPR"/>
    <property type="match status" value="6"/>
</dbReference>
<dbReference type="PROSITE" id="PS50293">
    <property type="entry name" value="TPR_REGION"/>
    <property type="match status" value="1"/>
</dbReference>
<dbReference type="InterPro" id="IPR011990">
    <property type="entry name" value="TPR-like_helical_dom_sf"/>
</dbReference>
<feature type="repeat" description="TPR" evidence="1">
    <location>
        <begin position="87"/>
        <end position="120"/>
    </location>
</feature>
<dbReference type="STRING" id="1777144.AWB83_02193"/>
<evidence type="ECO:0000256" key="1">
    <source>
        <dbReference type="PROSITE-ProRule" id="PRU00339"/>
    </source>
</evidence>
<dbReference type="Gene3D" id="1.25.40.10">
    <property type="entry name" value="Tetratricopeptide repeat domain"/>
    <property type="match status" value="2"/>
</dbReference>
<dbReference type="Proteomes" id="UP000054978">
    <property type="component" value="Unassembled WGS sequence"/>
</dbReference>
<dbReference type="SUPFAM" id="SSF48452">
    <property type="entry name" value="TPR-like"/>
    <property type="match status" value="1"/>
</dbReference>
<evidence type="ECO:0000313" key="2">
    <source>
        <dbReference type="EMBL" id="SAK59920.1"/>
    </source>
</evidence>
<evidence type="ECO:0000313" key="3">
    <source>
        <dbReference type="Proteomes" id="UP000054978"/>
    </source>
</evidence>
<feature type="repeat" description="TPR" evidence="1">
    <location>
        <begin position="189"/>
        <end position="222"/>
    </location>
</feature>
<dbReference type="InterPro" id="IPR019734">
    <property type="entry name" value="TPR_rpt"/>
</dbReference>
<keyword evidence="1" id="KW-0802">TPR repeat</keyword>
<dbReference type="EMBL" id="FCOB02000008">
    <property type="protein sequence ID" value="SAK59920.1"/>
    <property type="molecule type" value="Genomic_DNA"/>
</dbReference>
<dbReference type="AlphaFoldDB" id="A0A158AQH9"/>
<feature type="repeat" description="TPR" evidence="1">
    <location>
        <begin position="291"/>
        <end position="324"/>
    </location>
</feature>
<dbReference type="Gene3D" id="3.40.50.2000">
    <property type="entry name" value="Glycogen Phosphorylase B"/>
    <property type="match status" value="1"/>
</dbReference>
<gene>
    <name evidence="2" type="ORF">AWB83_02193</name>
</gene>
<accession>A0A158AQH9</accession>
<sequence length="631" mass="69273">MPHAQIGKVAWTDQTPLPILNEPLKSGSAYPTIRPDASAATHTSSFAVVTAETLFIPSAESAPAPHQEFDPSELAYLATLGGLPPDAQLLHSLGRLHVQQKNPKRAIERFEAALALAPDNPDCLNDRAIAALMLRDYEGATHWFRKAVRCAPDNPRLHCNLGNAIREAGRGEDAMPHFARALELNPQLLEAAIASAELLEALGQPQEALSAFQRAQRIAPNDMRALLGQGQMLNAIKRHTDAEAIFREAVKREPDNLRAVFGLAVTIGSQLRFEDALPFYRRALELAPNSYAVHNNLGFMLTCLGRYDEADEHLRRAIRLKPDVADANKLLGMSELRRGNYRAGWAMYEFRKSGGEAGGYPSLDIPEWQGEPLSGKRIVLTREQGAGDQFQFIRYASVLRAMGATVDVWASEALAPLLARADGIDRAITETPRNGYDYYCPVMSVPHRLKDDAIPATAPYLSADASLAGEWRDRLGEAAGDRRRVGLVWAGNPAHHLDRFRSIPLDALLPLADIPGIAWFSLQKGAAMAQLDNCAGRWPINRLDAQLDSFDATAAAIESLDLVVTVDTSVCHLAGALGKPVWVMLPAQADWRWMTGRSDNPWYPTARLFRQHTAGDWSPVVDSLCRALRAL</sequence>
<dbReference type="InterPro" id="IPR052943">
    <property type="entry name" value="TMTC_O-mannosyl-trnsfr"/>
</dbReference>
<organism evidence="2 3">
    <name type="scientific">Caballeronia ptereochthonis</name>
    <dbReference type="NCBI Taxonomy" id="1777144"/>
    <lineage>
        <taxon>Bacteria</taxon>
        <taxon>Pseudomonadati</taxon>
        <taxon>Pseudomonadota</taxon>
        <taxon>Betaproteobacteria</taxon>
        <taxon>Burkholderiales</taxon>
        <taxon>Burkholderiaceae</taxon>
        <taxon>Caballeronia</taxon>
    </lineage>
</organism>
<name>A0A158AQH9_9BURK</name>